<dbReference type="EMBL" id="UHAQ01000004">
    <property type="protein sequence ID" value="SUK94694.1"/>
    <property type="molecule type" value="Genomic_DNA"/>
</dbReference>
<evidence type="ECO:0000313" key="1">
    <source>
        <dbReference type="EMBL" id="SUK94694.1"/>
    </source>
</evidence>
<sequence length="33" mass="3919">MFTIDFSDHTGLVKDAWYKQIEDLLEFAKKKSI</sequence>
<dbReference type="GO" id="GO:0016787">
    <property type="term" value="F:hydrolase activity"/>
    <property type="evidence" value="ECO:0007669"/>
    <property type="project" value="UniProtKB-KW"/>
</dbReference>
<reference evidence="1 2" key="1">
    <citation type="submission" date="2018-06" db="EMBL/GenBank/DDBJ databases">
        <authorList>
            <consortium name="Pathogen Informatics"/>
            <person name="Doyle S."/>
        </authorList>
    </citation>
    <scope>NUCLEOTIDE SEQUENCE [LARGE SCALE GENOMIC DNA]</scope>
    <source>
        <strain evidence="1 2">NCTC5664</strain>
    </source>
</reference>
<proteinExistence type="predicted"/>
<evidence type="ECO:0000313" key="2">
    <source>
        <dbReference type="Proteomes" id="UP000254502"/>
    </source>
</evidence>
<organism evidence="1 2">
    <name type="scientific">Staphylococcus aureus</name>
    <dbReference type="NCBI Taxonomy" id="1280"/>
    <lineage>
        <taxon>Bacteria</taxon>
        <taxon>Bacillati</taxon>
        <taxon>Bacillota</taxon>
        <taxon>Bacilli</taxon>
        <taxon>Bacillales</taxon>
        <taxon>Staphylococcaceae</taxon>
        <taxon>Staphylococcus</taxon>
    </lineage>
</organism>
<name>A0A380E4H5_STAAU</name>
<keyword evidence="1" id="KW-0378">Hydrolase</keyword>
<accession>A0A380E4H5</accession>
<dbReference type="Proteomes" id="UP000254502">
    <property type="component" value="Unassembled WGS sequence"/>
</dbReference>
<protein>
    <submittedName>
        <fullName evidence="1">Metal-dependent hydrolase</fullName>
    </submittedName>
</protein>
<gene>
    <name evidence="1" type="ORF">NCTC5664_03513</name>
</gene>
<dbReference type="AlphaFoldDB" id="A0A380E4H5"/>